<evidence type="ECO:0000313" key="1">
    <source>
        <dbReference type="EMBL" id="CAD6267963.1"/>
    </source>
</evidence>
<dbReference type="EMBL" id="CAJGYO010000014">
    <property type="protein sequence ID" value="CAD6267963.1"/>
    <property type="molecule type" value="Genomic_DNA"/>
</dbReference>
<proteinExistence type="predicted"/>
<accession>A0A811RCI8</accession>
<comment type="caution">
    <text evidence="1">The sequence shown here is derived from an EMBL/GenBank/DDBJ whole genome shotgun (WGS) entry which is preliminary data.</text>
</comment>
<reference evidence="1" key="1">
    <citation type="submission" date="2020-10" db="EMBL/GenBank/DDBJ databases">
        <authorList>
            <person name="Han B."/>
            <person name="Lu T."/>
            <person name="Zhao Q."/>
            <person name="Huang X."/>
            <person name="Zhao Y."/>
        </authorList>
    </citation>
    <scope>NUCLEOTIDE SEQUENCE</scope>
</reference>
<dbReference type="Proteomes" id="UP000604825">
    <property type="component" value="Unassembled WGS sequence"/>
</dbReference>
<keyword evidence="2" id="KW-1185">Reference proteome</keyword>
<name>A0A811RCI8_9POAL</name>
<dbReference type="OrthoDB" id="6270329at2759"/>
<evidence type="ECO:0000313" key="2">
    <source>
        <dbReference type="Proteomes" id="UP000604825"/>
    </source>
</evidence>
<dbReference type="AlphaFoldDB" id="A0A811RCI8"/>
<organism evidence="1 2">
    <name type="scientific">Miscanthus lutarioriparius</name>
    <dbReference type="NCBI Taxonomy" id="422564"/>
    <lineage>
        <taxon>Eukaryota</taxon>
        <taxon>Viridiplantae</taxon>
        <taxon>Streptophyta</taxon>
        <taxon>Embryophyta</taxon>
        <taxon>Tracheophyta</taxon>
        <taxon>Spermatophyta</taxon>
        <taxon>Magnoliopsida</taxon>
        <taxon>Liliopsida</taxon>
        <taxon>Poales</taxon>
        <taxon>Poaceae</taxon>
        <taxon>PACMAD clade</taxon>
        <taxon>Panicoideae</taxon>
        <taxon>Andropogonodae</taxon>
        <taxon>Andropogoneae</taxon>
        <taxon>Saccharinae</taxon>
        <taxon>Miscanthus</taxon>
    </lineage>
</organism>
<protein>
    <submittedName>
        <fullName evidence="1">Uncharacterized protein</fullName>
    </submittedName>
</protein>
<sequence>MVEAAKERICATVLKGTSLISNGDLLVYMQVKSIDSQIAKLRRGNGDPAAKREIERLTDYRRRIYDGLE</sequence>
<gene>
    <name evidence="1" type="ORF">NCGR_LOCUS51268</name>
</gene>